<reference evidence="7" key="1">
    <citation type="journal article" date="2018" name="Nat. Microbiol.">
        <title>Leveraging single-cell genomics to expand the fungal tree of life.</title>
        <authorList>
            <person name="Ahrendt S.R."/>
            <person name="Quandt C.A."/>
            <person name="Ciobanu D."/>
            <person name="Clum A."/>
            <person name="Salamov A."/>
            <person name="Andreopoulos B."/>
            <person name="Cheng J.F."/>
            <person name="Woyke T."/>
            <person name="Pelin A."/>
            <person name="Henrissat B."/>
            <person name="Reynolds N.K."/>
            <person name="Benny G.L."/>
            <person name="Smith M.E."/>
            <person name="James T.Y."/>
            <person name="Grigoriev I.V."/>
        </authorList>
    </citation>
    <scope>NUCLEOTIDE SEQUENCE [LARGE SCALE GENOMIC DNA]</scope>
</reference>
<accession>A0A4P9XY30</accession>
<feature type="compositionally biased region" description="Polar residues" evidence="5">
    <location>
        <begin position="453"/>
        <end position="475"/>
    </location>
</feature>
<keyword evidence="2" id="KW-0349">Heme</keyword>
<evidence type="ECO:0000256" key="3">
    <source>
        <dbReference type="ARBA" id="ARBA00022723"/>
    </source>
</evidence>
<dbReference type="Proteomes" id="UP000267251">
    <property type="component" value="Unassembled WGS sequence"/>
</dbReference>
<evidence type="ECO:0000313" key="7">
    <source>
        <dbReference type="Proteomes" id="UP000267251"/>
    </source>
</evidence>
<feature type="compositionally biased region" description="Acidic residues" evidence="5">
    <location>
        <begin position="129"/>
        <end position="141"/>
    </location>
</feature>
<feature type="compositionally biased region" description="Basic and acidic residues" evidence="5">
    <location>
        <begin position="433"/>
        <end position="449"/>
    </location>
</feature>
<dbReference type="InterPro" id="IPR001486">
    <property type="entry name" value="Hemoglobin_trunc"/>
</dbReference>
<evidence type="ECO:0000256" key="5">
    <source>
        <dbReference type="SAM" id="MobiDB-lite"/>
    </source>
</evidence>
<feature type="compositionally biased region" description="Polar residues" evidence="5">
    <location>
        <begin position="378"/>
        <end position="387"/>
    </location>
</feature>
<evidence type="ECO:0000256" key="1">
    <source>
        <dbReference type="ARBA" id="ARBA00022448"/>
    </source>
</evidence>
<feature type="compositionally biased region" description="Basic and acidic residues" evidence="5">
    <location>
        <begin position="142"/>
        <end position="152"/>
    </location>
</feature>
<feature type="region of interest" description="Disordered" evidence="5">
    <location>
        <begin position="126"/>
        <end position="152"/>
    </location>
</feature>
<organism evidence="6 7">
    <name type="scientific">Piptocephalis cylindrospora</name>
    <dbReference type="NCBI Taxonomy" id="1907219"/>
    <lineage>
        <taxon>Eukaryota</taxon>
        <taxon>Fungi</taxon>
        <taxon>Fungi incertae sedis</taxon>
        <taxon>Zoopagomycota</taxon>
        <taxon>Zoopagomycotina</taxon>
        <taxon>Zoopagomycetes</taxon>
        <taxon>Zoopagales</taxon>
        <taxon>Piptocephalidaceae</taxon>
        <taxon>Piptocephalis</taxon>
    </lineage>
</organism>
<dbReference type="InterPro" id="IPR009050">
    <property type="entry name" value="Globin-like_sf"/>
</dbReference>
<keyword evidence="4" id="KW-0408">Iron</keyword>
<proteinExistence type="predicted"/>
<feature type="region of interest" description="Disordered" evidence="5">
    <location>
        <begin position="421"/>
        <end position="475"/>
    </location>
</feature>
<keyword evidence="1" id="KW-0813">Transport</keyword>
<dbReference type="GO" id="GO:0019825">
    <property type="term" value="F:oxygen binding"/>
    <property type="evidence" value="ECO:0007669"/>
    <property type="project" value="InterPro"/>
</dbReference>
<dbReference type="EMBL" id="KZ989030">
    <property type="protein sequence ID" value="RKP11298.1"/>
    <property type="molecule type" value="Genomic_DNA"/>
</dbReference>
<dbReference type="Gene3D" id="1.10.490.10">
    <property type="entry name" value="Globins"/>
    <property type="match status" value="2"/>
</dbReference>
<gene>
    <name evidence="6" type="ORF">BJ684DRAFT_18096</name>
</gene>
<dbReference type="CDD" id="cd00454">
    <property type="entry name" value="TrHb1_N"/>
    <property type="match status" value="1"/>
</dbReference>
<dbReference type="Pfam" id="PF01152">
    <property type="entry name" value="Bac_globin"/>
    <property type="match status" value="1"/>
</dbReference>
<sequence>MMNRRPPVASHTLSPHLDDERVFAAVDKYMTLNLSDEETGKYYQILNPKHLRAMLIKFLCAALGGLPYDGANMRKAHKRLRVPRRVMEKAVLHLRTALESVGGMSAHKTEEVIAYAEYLTLGPGSMELEGQDANEEEENDEDAGRTMRKGSDYEGPTFFPGLHLPLEEVSESARCPIISPEDRLWSDGQKGCAMAAKTLTRGDFDRLADALVERNTTHPTTQSYFLGVNVQALRRMQAAFLAHALGGPVYDVERMRRAHARLSAIVTHETFDAFLENLDVVLHETVGKDGGLILRSTQADIILLLAETTRKDIVPEALPRETKQSPQILSIGKRIRRLLTSPLRKYRSSSALKNDAVSRTAPLTAPATPRGGMDHRNQSPFGSSGATKNGKEMTCPFSSSSFSTLSNHKGEAMTCPYSANASVSASPSLMGGEGRHDDTSSQKMVDEKRHRANTTSQSPHLLTPDFSPTSSFRRE</sequence>
<name>A0A4P9XY30_9FUNG</name>
<dbReference type="AlphaFoldDB" id="A0A4P9XY30"/>
<evidence type="ECO:0000313" key="6">
    <source>
        <dbReference type="EMBL" id="RKP11298.1"/>
    </source>
</evidence>
<dbReference type="GO" id="GO:0020037">
    <property type="term" value="F:heme binding"/>
    <property type="evidence" value="ECO:0007669"/>
    <property type="project" value="InterPro"/>
</dbReference>
<keyword evidence="7" id="KW-1185">Reference proteome</keyword>
<feature type="region of interest" description="Disordered" evidence="5">
    <location>
        <begin position="349"/>
        <end position="392"/>
    </location>
</feature>
<dbReference type="InterPro" id="IPR012292">
    <property type="entry name" value="Globin/Proto"/>
</dbReference>
<dbReference type="OrthoDB" id="5548738at2759"/>
<dbReference type="GO" id="GO:0046872">
    <property type="term" value="F:metal ion binding"/>
    <property type="evidence" value="ECO:0007669"/>
    <property type="project" value="UniProtKB-KW"/>
</dbReference>
<evidence type="ECO:0000256" key="2">
    <source>
        <dbReference type="ARBA" id="ARBA00022617"/>
    </source>
</evidence>
<dbReference type="SUPFAM" id="SSF46458">
    <property type="entry name" value="Globin-like"/>
    <property type="match status" value="2"/>
</dbReference>
<evidence type="ECO:0000256" key="4">
    <source>
        <dbReference type="ARBA" id="ARBA00023004"/>
    </source>
</evidence>
<protein>
    <submittedName>
        <fullName evidence="6">Uncharacterized protein</fullName>
    </submittedName>
</protein>
<keyword evidence="3" id="KW-0479">Metal-binding</keyword>